<dbReference type="InterPro" id="IPR045141">
    <property type="entry name" value="NAA60-like"/>
</dbReference>
<comment type="caution">
    <text evidence="13">The sequence shown here is derived from an EMBL/GenBank/DDBJ whole genome shotgun (WGS) entry which is preliminary data.</text>
</comment>
<comment type="catalytic activity">
    <reaction evidence="10">
        <text>N-terminal L-methionyl-[transmembrane protein] + acetyl-CoA = N-terminal N(alpha)-acetyl-L-methionyl-[transmembrane protein] + CoA + H(+)</text>
        <dbReference type="Rhea" id="RHEA:50604"/>
        <dbReference type="Rhea" id="RHEA-COMP:12745"/>
        <dbReference type="Rhea" id="RHEA-COMP:12746"/>
        <dbReference type="ChEBI" id="CHEBI:15378"/>
        <dbReference type="ChEBI" id="CHEBI:57287"/>
        <dbReference type="ChEBI" id="CHEBI:57288"/>
        <dbReference type="ChEBI" id="CHEBI:64731"/>
        <dbReference type="ChEBI" id="CHEBI:133414"/>
        <dbReference type="EC" id="2.3.1.259"/>
    </reaction>
</comment>
<dbReference type="SUPFAM" id="SSF55729">
    <property type="entry name" value="Acyl-CoA N-acyltransferases (Nat)"/>
    <property type="match status" value="1"/>
</dbReference>
<gene>
    <name evidence="13" type="ORF">O181_070353</name>
</gene>
<dbReference type="CDD" id="cd04301">
    <property type="entry name" value="NAT_SF"/>
    <property type="match status" value="1"/>
</dbReference>
<dbReference type="PANTHER" id="PTHR14744:SF15">
    <property type="entry name" value="N-ALPHA-ACETYLTRANSFERASE 60"/>
    <property type="match status" value="1"/>
</dbReference>
<accession>A0A9Q3F3S4</accession>
<evidence type="ECO:0000256" key="3">
    <source>
        <dbReference type="ARBA" id="ARBA00022829"/>
    </source>
</evidence>
<organism evidence="13 14">
    <name type="scientific">Austropuccinia psidii MF-1</name>
    <dbReference type="NCBI Taxonomy" id="1389203"/>
    <lineage>
        <taxon>Eukaryota</taxon>
        <taxon>Fungi</taxon>
        <taxon>Dikarya</taxon>
        <taxon>Basidiomycota</taxon>
        <taxon>Pucciniomycotina</taxon>
        <taxon>Pucciniomycetes</taxon>
        <taxon>Pucciniales</taxon>
        <taxon>Sphaerophragmiaceae</taxon>
        <taxon>Austropuccinia</taxon>
    </lineage>
</organism>
<keyword evidence="3" id="KW-0159">Chromosome partition</keyword>
<dbReference type="EC" id="2.3.1.48" evidence="1"/>
<feature type="domain" description="N-acetyltransferase" evidence="12">
    <location>
        <begin position="176"/>
        <end position="338"/>
    </location>
</feature>
<feature type="compositionally biased region" description="Polar residues" evidence="11">
    <location>
        <begin position="14"/>
        <end position="28"/>
    </location>
</feature>
<dbReference type="InterPro" id="IPR000182">
    <property type="entry name" value="GNAT_dom"/>
</dbReference>
<evidence type="ECO:0000256" key="5">
    <source>
        <dbReference type="ARBA" id="ARBA00023315"/>
    </source>
</evidence>
<keyword evidence="5" id="KW-0012">Acyltransferase</keyword>
<name>A0A9Q3F3S4_9BASI</name>
<feature type="region of interest" description="Disordered" evidence="11">
    <location>
        <begin position="13"/>
        <end position="66"/>
    </location>
</feature>
<evidence type="ECO:0000256" key="10">
    <source>
        <dbReference type="ARBA" id="ARBA00048848"/>
    </source>
</evidence>
<keyword evidence="2" id="KW-0808">Transferase</keyword>
<evidence type="ECO:0000313" key="14">
    <source>
        <dbReference type="Proteomes" id="UP000765509"/>
    </source>
</evidence>
<dbReference type="OrthoDB" id="47374at2759"/>
<keyword evidence="4" id="KW-0156">Chromatin regulator</keyword>
<dbReference type="EMBL" id="AVOT02036175">
    <property type="protein sequence ID" value="MBW0530638.1"/>
    <property type="molecule type" value="Genomic_DNA"/>
</dbReference>
<evidence type="ECO:0000256" key="7">
    <source>
        <dbReference type="ARBA" id="ARBA00026111"/>
    </source>
</evidence>
<evidence type="ECO:0000256" key="8">
    <source>
        <dbReference type="ARBA" id="ARBA00026144"/>
    </source>
</evidence>
<evidence type="ECO:0000256" key="1">
    <source>
        <dbReference type="ARBA" id="ARBA00013184"/>
    </source>
</evidence>
<evidence type="ECO:0000256" key="2">
    <source>
        <dbReference type="ARBA" id="ARBA00022679"/>
    </source>
</evidence>
<dbReference type="Proteomes" id="UP000765509">
    <property type="component" value="Unassembled WGS sequence"/>
</dbReference>
<dbReference type="GO" id="GO:0000139">
    <property type="term" value="C:Golgi membrane"/>
    <property type="evidence" value="ECO:0007669"/>
    <property type="project" value="TreeGrafter"/>
</dbReference>
<dbReference type="GO" id="GO:0004402">
    <property type="term" value="F:histone acetyltransferase activity"/>
    <property type="evidence" value="ECO:0007669"/>
    <property type="project" value="TreeGrafter"/>
</dbReference>
<dbReference type="EC" id="2.3.1.259" evidence="7"/>
<feature type="compositionally biased region" description="Polar residues" evidence="11">
    <location>
        <begin position="37"/>
        <end position="58"/>
    </location>
</feature>
<evidence type="ECO:0000256" key="4">
    <source>
        <dbReference type="ARBA" id="ARBA00022853"/>
    </source>
</evidence>
<comment type="catalytic activity">
    <reaction evidence="9">
        <text>L-lysyl-[protein] + acetyl-CoA = N(6)-acetyl-L-lysyl-[protein] + CoA + H(+)</text>
        <dbReference type="Rhea" id="RHEA:45948"/>
        <dbReference type="Rhea" id="RHEA-COMP:9752"/>
        <dbReference type="Rhea" id="RHEA-COMP:10731"/>
        <dbReference type="ChEBI" id="CHEBI:15378"/>
        <dbReference type="ChEBI" id="CHEBI:29969"/>
        <dbReference type="ChEBI" id="CHEBI:57287"/>
        <dbReference type="ChEBI" id="CHEBI:57288"/>
        <dbReference type="ChEBI" id="CHEBI:61930"/>
        <dbReference type="EC" id="2.3.1.48"/>
    </reaction>
</comment>
<reference evidence="13" key="1">
    <citation type="submission" date="2021-03" db="EMBL/GenBank/DDBJ databases">
        <title>Draft genome sequence of rust myrtle Austropuccinia psidii MF-1, a brazilian biotype.</title>
        <authorList>
            <person name="Quecine M.C."/>
            <person name="Pachon D.M.R."/>
            <person name="Bonatelli M.L."/>
            <person name="Correr F.H."/>
            <person name="Franceschini L.M."/>
            <person name="Leite T.F."/>
            <person name="Margarido G.R.A."/>
            <person name="Almeida C.A."/>
            <person name="Ferrarezi J.A."/>
            <person name="Labate C.A."/>
        </authorList>
    </citation>
    <scope>NUCLEOTIDE SEQUENCE</scope>
    <source>
        <strain evidence="13">MF-1</strain>
    </source>
</reference>
<sequence length="394" mass="43670">MSPAWLTLVPVTDQPLSTGSSPSHSLNPPASAPPSMSCVTPASISSAPFKKSTSSNHPYNHDHHPSPKSFLKQFILDCPSRRKNSHHHSNLSLSSSSLSSHSNNLIPLLENELPQKDSVSCTSKLSTQHMFEIRKVKVCDIEKIKELHCATLPVTYPSSFFYNLLGTNPQEIGLVATLPTTTLNSYFDMRHITTHQPPTHHHPLIHPSYPHHHASHHVTSPLSGQKPISLDVVGCITARFSVGKPPERPSVRILTLCVHSDYRRCGVGKLLLQNLIKEIKSDIQSLSRDQSLIKVDLHVQATNKVACKFYEQQGFQPACLKKGYYLNNGLKPLGSDLKELEEKAQVIKSLRNQLAGSSTEIDQSVREVQAEKSNCDSNCQVQSDIDAWLLEILM</sequence>
<dbReference type="AlphaFoldDB" id="A0A9Q3F3S4"/>
<protein>
    <recommendedName>
        <fullName evidence="8">N-alpha-acetyltransferase 60</fullName>
        <ecNumber evidence="7">2.3.1.259</ecNumber>
        <ecNumber evidence="1">2.3.1.48</ecNumber>
    </recommendedName>
</protein>
<evidence type="ECO:0000259" key="12">
    <source>
        <dbReference type="PROSITE" id="PS51186"/>
    </source>
</evidence>
<evidence type="ECO:0000313" key="13">
    <source>
        <dbReference type="EMBL" id="MBW0530638.1"/>
    </source>
</evidence>
<dbReference type="PANTHER" id="PTHR14744">
    <property type="entry name" value="N-ALPHA-ACETYLTRANSFERASE 60"/>
    <property type="match status" value="1"/>
</dbReference>
<dbReference type="PROSITE" id="PS51186">
    <property type="entry name" value="GNAT"/>
    <property type="match status" value="1"/>
</dbReference>
<dbReference type="Pfam" id="PF00583">
    <property type="entry name" value="Acetyltransf_1"/>
    <property type="match status" value="1"/>
</dbReference>
<dbReference type="GO" id="GO:0120518">
    <property type="term" value="F:protein N-terminal-methionine acetyltransferase activity"/>
    <property type="evidence" value="ECO:0007669"/>
    <property type="project" value="UniProtKB-EC"/>
</dbReference>
<keyword evidence="14" id="KW-1185">Reference proteome</keyword>
<proteinExistence type="inferred from homology"/>
<evidence type="ECO:0000256" key="6">
    <source>
        <dbReference type="ARBA" id="ARBA00025774"/>
    </source>
</evidence>
<comment type="similarity">
    <text evidence="6">Belongs to the acetyltransferase family. NAA60 subfamily.</text>
</comment>
<dbReference type="GO" id="GO:0007059">
    <property type="term" value="P:chromosome segregation"/>
    <property type="evidence" value="ECO:0007669"/>
    <property type="project" value="UniProtKB-KW"/>
</dbReference>
<dbReference type="Gene3D" id="3.40.630.30">
    <property type="match status" value="1"/>
</dbReference>
<evidence type="ECO:0000256" key="9">
    <source>
        <dbReference type="ARBA" id="ARBA00048017"/>
    </source>
</evidence>
<dbReference type="InterPro" id="IPR016181">
    <property type="entry name" value="Acyl_CoA_acyltransferase"/>
</dbReference>
<evidence type="ECO:0000256" key="11">
    <source>
        <dbReference type="SAM" id="MobiDB-lite"/>
    </source>
</evidence>